<feature type="non-terminal residue" evidence="7">
    <location>
        <position position="1"/>
    </location>
</feature>
<feature type="transmembrane region" description="Helical" evidence="5">
    <location>
        <begin position="20"/>
        <end position="42"/>
    </location>
</feature>
<evidence type="ECO:0000256" key="1">
    <source>
        <dbReference type="ARBA" id="ARBA00004141"/>
    </source>
</evidence>
<dbReference type="PANTHER" id="PTHR23112">
    <property type="entry name" value="G PROTEIN-COUPLED RECEPTOR 157-RELATED"/>
    <property type="match status" value="1"/>
</dbReference>
<feature type="transmembrane region" description="Helical" evidence="5">
    <location>
        <begin position="234"/>
        <end position="257"/>
    </location>
</feature>
<evidence type="ECO:0000256" key="3">
    <source>
        <dbReference type="ARBA" id="ARBA00022989"/>
    </source>
</evidence>
<dbReference type="PANTHER" id="PTHR23112:SF0">
    <property type="entry name" value="TRANSMEMBRANE PROTEIN 116"/>
    <property type="match status" value="1"/>
</dbReference>
<dbReference type="InterPro" id="IPR017452">
    <property type="entry name" value="GPCR_Rhodpsn_7TM"/>
</dbReference>
<keyword evidence="4 5" id="KW-0472">Membrane</keyword>
<feature type="domain" description="G-protein coupled receptors family 1 profile" evidence="6">
    <location>
        <begin position="35"/>
        <end position="276"/>
    </location>
</feature>
<organism evidence="7 8">
    <name type="scientific">Mya arenaria</name>
    <name type="common">Soft-shell clam</name>
    <dbReference type="NCBI Taxonomy" id="6604"/>
    <lineage>
        <taxon>Eukaryota</taxon>
        <taxon>Metazoa</taxon>
        <taxon>Spiralia</taxon>
        <taxon>Lophotrochozoa</taxon>
        <taxon>Mollusca</taxon>
        <taxon>Bivalvia</taxon>
        <taxon>Autobranchia</taxon>
        <taxon>Heteroconchia</taxon>
        <taxon>Euheterodonta</taxon>
        <taxon>Imparidentia</taxon>
        <taxon>Neoheterodontei</taxon>
        <taxon>Myida</taxon>
        <taxon>Myoidea</taxon>
        <taxon>Myidae</taxon>
        <taxon>Mya</taxon>
    </lineage>
</organism>
<dbReference type="EMBL" id="CP111026">
    <property type="protein sequence ID" value="WAR27560.1"/>
    <property type="molecule type" value="Genomic_DNA"/>
</dbReference>
<dbReference type="PROSITE" id="PS50262">
    <property type="entry name" value="G_PROTEIN_RECEP_F1_2"/>
    <property type="match status" value="1"/>
</dbReference>
<protein>
    <recommendedName>
        <fullName evidence="6">G-protein coupled receptors family 1 profile domain-containing protein</fullName>
    </recommendedName>
</protein>
<evidence type="ECO:0000256" key="4">
    <source>
        <dbReference type="ARBA" id="ARBA00023136"/>
    </source>
</evidence>
<evidence type="ECO:0000313" key="8">
    <source>
        <dbReference type="Proteomes" id="UP001164746"/>
    </source>
</evidence>
<dbReference type="Gene3D" id="1.20.1070.10">
    <property type="entry name" value="Rhodopsin 7-helix transmembrane proteins"/>
    <property type="match status" value="1"/>
</dbReference>
<proteinExistence type="predicted"/>
<reference evidence="7" key="1">
    <citation type="submission" date="2022-11" db="EMBL/GenBank/DDBJ databases">
        <title>Centuries of genome instability and evolution in soft-shell clam transmissible cancer (bioRxiv).</title>
        <authorList>
            <person name="Hart S.F.M."/>
            <person name="Yonemitsu M.A."/>
            <person name="Giersch R.M."/>
            <person name="Beal B.F."/>
            <person name="Arriagada G."/>
            <person name="Davis B.W."/>
            <person name="Ostrander E.A."/>
            <person name="Goff S.P."/>
            <person name="Metzger M.J."/>
        </authorList>
    </citation>
    <scope>NUCLEOTIDE SEQUENCE</scope>
    <source>
        <strain evidence="7">MELC-2E11</strain>
        <tissue evidence="7">Siphon/mantle</tissue>
    </source>
</reference>
<keyword evidence="8" id="KW-1185">Reference proteome</keyword>
<evidence type="ECO:0000313" key="7">
    <source>
        <dbReference type="EMBL" id="WAR27560.1"/>
    </source>
</evidence>
<evidence type="ECO:0000256" key="5">
    <source>
        <dbReference type="SAM" id="Phobius"/>
    </source>
</evidence>
<accession>A0ABY7FZH7</accession>
<name>A0ABY7FZH7_MYAAR</name>
<feature type="transmembrane region" description="Helical" evidence="5">
    <location>
        <begin position="99"/>
        <end position="127"/>
    </location>
</feature>
<dbReference type="SUPFAM" id="SSF81321">
    <property type="entry name" value="Family A G protein-coupled receptor-like"/>
    <property type="match status" value="1"/>
</dbReference>
<keyword evidence="3 5" id="KW-1133">Transmembrane helix</keyword>
<feature type="transmembrane region" description="Helical" evidence="5">
    <location>
        <begin position="139"/>
        <end position="158"/>
    </location>
</feature>
<gene>
    <name evidence="7" type="ORF">MAR_013264</name>
</gene>
<evidence type="ECO:0000256" key="2">
    <source>
        <dbReference type="ARBA" id="ARBA00022692"/>
    </source>
</evidence>
<sequence length="276" mass="30934">MKSDGYDFPVYGLDNGLFYALHIPSLLCTAVSFVSVIITLVLLLRTRNFRRFFTAWTKSERFIVYMALCDGIYNMFHFATHTHVSAVRGPVYPRSVCVLYAFGMVVFITAQSLLANVIAMNAFALMFLDKNLNLGKFDWRLIAWVYGVPVVGTSLAAIGNQLGPTGAVCFFDGVNGKVTQIFFTTALTMLIFIINVVLYIATWVKIRSRSQELCRSLGQQSVTQRMSIKAAKAMSLFVGAFFIQWMILSIYGVWALIEGSVPNFLEHLFHILPDIG</sequence>
<feature type="transmembrane region" description="Helical" evidence="5">
    <location>
        <begin position="178"/>
        <end position="201"/>
    </location>
</feature>
<evidence type="ECO:0000259" key="6">
    <source>
        <dbReference type="PROSITE" id="PS50262"/>
    </source>
</evidence>
<comment type="subcellular location">
    <subcellularLocation>
        <location evidence="1">Membrane</location>
        <topology evidence="1">Multi-pass membrane protein</topology>
    </subcellularLocation>
</comment>
<keyword evidence="2 5" id="KW-0812">Transmembrane</keyword>
<dbReference type="Proteomes" id="UP001164746">
    <property type="component" value="Chromosome 15"/>
</dbReference>
<feature type="transmembrane region" description="Helical" evidence="5">
    <location>
        <begin position="62"/>
        <end position="79"/>
    </location>
</feature>